<reference evidence="1 2" key="2">
    <citation type="submission" date="2017-10" db="EMBL/GenBank/DDBJ databases">
        <title>Genome analyses suggest a sexual origin of heterokaryosis in a supposedly ancient asexual fungus.</title>
        <authorList>
            <person name="Corradi N."/>
            <person name="Sedzielewska K."/>
            <person name="Noel J."/>
            <person name="Charron P."/>
            <person name="Farinelli L."/>
            <person name="Marton T."/>
            <person name="Kruger M."/>
            <person name="Pelin A."/>
            <person name="Brachmann A."/>
            <person name="Corradi N."/>
        </authorList>
    </citation>
    <scope>NUCLEOTIDE SEQUENCE [LARGE SCALE GENOMIC DNA]</scope>
    <source>
        <strain evidence="1 2">A1</strain>
    </source>
</reference>
<gene>
    <name evidence="1" type="ORF">RhiirA1_455027</name>
</gene>
<reference evidence="1 2" key="1">
    <citation type="submission" date="2017-10" db="EMBL/GenBank/DDBJ databases">
        <title>Extensive intraspecific genome diversity in a model arbuscular mycorrhizal fungus.</title>
        <authorList>
            <person name="Chen E.C.H."/>
            <person name="Morin E."/>
            <person name="Baudet D."/>
            <person name="Noel J."/>
            <person name="Ndikumana S."/>
            <person name="Charron P."/>
            <person name="St-Onge C."/>
            <person name="Giorgi J."/>
            <person name="Grigoriev I.V."/>
            <person name="Roux C."/>
            <person name="Martin F.M."/>
            <person name="Corradi N."/>
        </authorList>
    </citation>
    <scope>NUCLEOTIDE SEQUENCE [LARGE SCALE GENOMIC DNA]</scope>
    <source>
        <strain evidence="1 2">A1</strain>
    </source>
</reference>
<dbReference type="VEuPathDB" id="FungiDB:RhiirA1_455027"/>
<proteinExistence type="predicted"/>
<name>A0A2N0S3W7_9GLOM</name>
<organism evidence="1 2">
    <name type="scientific">Rhizophagus irregularis</name>
    <dbReference type="NCBI Taxonomy" id="588596"/>
    <lineage>
        <taxon>Eukaryota</taxon>
        <taxon>Fungi</taxon>
        <taxon>Fungi incertae sedis</taxon>
        <taxon>Mucoromycota</taxon>
        <taxon>Glomeromycotina</taxon>
        <taxon>Glomeromycetes</taxon>
        <taxon>Glomerales</taxon>
        <taxon>Glomeraceae</taxon>
        <taxon>Rhizophagus</taxon>
    </lineage>
</organism>
<evidence type="ECO:0000313" key="2">
    <source>
        <dbReference type="Proteomes" id="UP000232688"/>
    </source>
</evidence>
<dbReference type="AlphaFoldDB" id="A0A2N0S3W7"/>
<sequence length="98" mass="10792">MVFVGINISGMGLDGSTVYKIGIEDGELIGAVDSSIETTESDWYRMIVHKVWDQKLGSRSYQIAICDTGGFIVNKIYGGVSILLVVFGFDIFESFELE</sequence>
<protein>
    <submittedName>
        <fullName evidence="1">Uncharacterized protein</fullName>
    </submittedName>
</protein>
<dbReference type="Proteomes" id="UP000232688">
    <property type="component" value="Unassembled WGS sequence"/>
</dbReference>
<evidence type="ECO:0000313" key="1">
    <source>
        <dbReference type="EMBL" id="PKC70253.1"/>
    </source>
</evidence>
<dbReference type="EMBL" id="LLXH01000233">
    <property type="protein sequence ID" value="PKC70253.1"/>
    <property type="molecule type" value="Genomic_DNA"/>
</dbReference>
<accession>A0A2N0S3W7</accession>
<comment type="caution">
    <text evidence="1">The sequence shown here is derived from an EMBL/GenBank/DDBJ whole genome shotgun (WGS) entry which is preliminary data.</text>
</comment>